<keyword evidence="6 8" id="KW-0648">Protein biosynthesis</keyword>
<dbReference type="Proteomes" id="UP000020977">
    <property type="component" value="Unassembled WGS sequence"/>
</dbReference>
<dbReference type="InterPro" id="IPR006195">
    <property type="entry name" value="aa-tRNA-synth_II"/>
</dbReference>
<dbReference type="NCBIfam" id="NF001750">
    <property type="entry name" value="PRK00476.1"/>
    <property type="match status" value="1"/>
</dbReference>
<feature type="domain" description="Aminoacyl-transfer RNA synthetases class-II family profile" evidence="9">
    <location>
        <begin position="137"/>
        <end position="536"/>
    </location>
</feature>
<evidence type="ECO:0000313" key="11">
    <source>
        <dbReference type="Proteomes" id="UP000020977"/>
    </source>
</evidence>
<dbReference type="SUPFAM" id="SSF50249">
    <property type="entry name" value="Nucleic acid-binding proteins"/>
    <property type="match status" value="1"/>
</dbReference>
<dbReference type="InterPro" id="IPR004524">
    <property type="entry name" value="Asp-tRNA-ligase_1"/>
</dbReference>
<dbReference type="SUPFAM" id="SSF55681">
    <property type="entry name" value="Class II aaRS and biotin synthetases"/>
    <property type="match status" value="1"/>
</dbReference>
<dbReference type="InterPro" id="IPR012340">
    <property type="entry name" value="NA-bd_OB-fold"/>
</dbReference>
<evidence type="ECO:0000256" key="1">
    <source>
        <dbReference type="ARBA" id="ARBA00006303"/>
    </source>
</evidence>
<feature type="binding site" evidence="8">
    <location>
        <position position="463"/>
    </location>
    <ligand>
        <name>ATP</name>
        <dbReference type="ChEBI" id="CHEBI:30616"/>
    </ligand>
</feature>
<dbReference type="RefSeq" id="WP_044284374.1">
    <property type="nucleotide sequence ID" value="NZ_JFAD01000029.1"/>
</dbReference>
<dbReference type="InterPro" id="IPR002312">
    <property type="entry name" value="Asp/Asn-tRNA-synth_IIb"/>
</dbReference>
<dbReference type="eggNOG" id="COG0173">
    <property type="taxonomic scope" value="Bacteria"/>
</dbReference>
<name>A0A014MH97_9BACT</name>
<dbReference type="Gene3D" id="3.30.930.10">
    <property type="entry name" value="Bira Bifunctional Protein, Domain 2"/>
    <property type="match status" value="1"/>
</dbReference>
<dbReference type="CDD" id="cd04317">
    <property type="entry name" value="EcAspRS_like_N"/>
    <property type="match status" value="1"/>
</dbReference>
<evidence type="ECO:0000256" key="5">
    <source>
        <dbReference type="ARBA" id="ARBA00022840"/>
    </source>
</evidence>
<dbReference type="GO" id="GO:0005524">
    <property type="term" value="F:ATP binding"/>
    <property type="evidence" value="ECO:0007669"/>
    <property type="project" value="UniProtKB-UniRule"/>
</dbReference>
<dbReference type="InterPro" id="IPR045864">
    <property type="entry name" value="aa-tRNA-synth_II/BPL/LPL"/>
</dbReference>
<evidence type="ECO:0000256" key="7">
    <source>
        <dbReference type="ARBA" id="ARBA00023146"/>
    </source>
</evidence>
<evidence type="ECO:0000313" key="10">
    <source>
        <dbReference type="EMBL" id="EXU60940.1"/>
    </source>
</evidence>
<comment type="catalytic activity">
    <reaction evidence="8">
        <text>tRNA(Asp) + L-aspartate + ATP = L-aspartyl-tRNA(Asp) + AMP + diphosphate</text>
        <dbReference type="Rhea" id="RHEA:19649"/>
        <dbReference type="Rhea" id="RHEA-COMP:9660"/>
        <dbReference type="Rhea" id="RHEA-COMP:9678"/>
        <dbReference type="ChEBI" id="CHEBI:29991"/>
        <dbReference type="ChEBI" id="CHEBI:30616"/>
        <dbReference type="ChEBI" id="CHEBI:33019"/>
        <dbReference type="ChEBI" id="CHEBI:78442"/>
        <dbReference type="ChEBI" id="CHEBI:78516"/>
        <dbReference type="ChEBI" id="CHEBI:456215"/>
        <dbReference type="EC" id="6.1.1.12"/>
    </reaction>
</comment>
<evidence type="ECO:0000256" key="6">
    <source>
        <dbReference type="ARBA" id="ARBA00022917"/>
    </source>
</evidence>
<dbReference type="STRING" id="1188239.MOVI_5620"/>
<comment type="subunit">
    <text evidence="2 8">Homodimer.</text>
</comment>
<dbReference type="InterPro" id="IPR004364">
    <property type="entry name" value="Aa-tRNA-synt_II"/>
</dbReference>
<dbReference type="NCBIfam" id="TIGR00459">
    <property type="entry name" value="aspS_bact"/>
    <property type="match status" value="1"/>
</dbReference>
<dbReference type="PANTHER" id="PTHR22594:SF5">
    <property type="entry name" value="ASPARTATE--TRNA LIGASE, MITOCHONDRIAL"/>
    <property type="match status" value="1"/>
</dbReference>
<evidence type="ECO:0000256" key="2">
    <source>
        <dbReference type="ARBA" id="ARBA00011738"/>
    </source>
</evidence>
<dbReference type="PROSITE" id="PS50862">
    <property type="entry name" value="AA_TRNA_LIGASE_II"/>
    <property type="match status" value="1"/>
</dbReference>
<dbReference type="PATRIC" id="fig|1188239.3.peg.1323"/>
<dbReference type="GO" id="GO:0004815">
    <property type="term" value="F:aspartate-tRNA ligase activity"/>
    <property type="evidence" value="ECO:0007669"/>
    <property type="project" value="UniProtKB-UniRule"/>
</dbReference>
<protein>
    <recommendedName>
        <fullName evidence="8">Aspartate--tRNA ligase</fullName>
        <ecNumber evidence="8">6.1.1.12</ecNumber>
    </recommendedName>
    <alternativeName>
        <fullName evidence="8">Aspartyl-tRNA synthetase</fullName>
        <shortName evidence="8">AspRS</shortName>
    </alternativeName>
</protein>
<dbReference type="EC" id="6.1.1.12" evidence="8"/>
<comment type="caution">
    <text evidence="8">Lacks conserved residue(s) required for the propagation of feature annotation.</text>
</comment>
<dbReference type="InterPro" id="IPR047089">
    <property type="entry name" value="Asp-tRNA-ligase_1_N"/>
</dbReference>
<reference evidence="10 11" key="1">
    <citation type="submission" date="2014-03" db="EMBL/GenBank/DDBJ databases">
        <title>Genome sequence of Mycoplasma ovipneumoniae strain 14811.</title>
        <authorList>
            <person name="Sirand-Pugnet P."/>
            <person name="Breton M."/>
            <person name="Dordet-Frisoni E."/>
            <person name="Baranowski E."/>
            <person name="Barre A."/>
            <person name="Couture C."/>
            <person name="Dupuy V."/>
            <person name="Gaurivaud P."/>
            <person name="Jacob D."/>
            <person name="Lemaitre C."/>
            <person name="Manso-Silvan L."/>
            <person name="Nikolski M."/>
            <person name="Nouvel L.-X."/>
            <person name="Poumarat F."/>
            <person name="Tardy F."/>
            <person name="Thebault P."/>
            <person name="Theil S."/>
            <person name="Citti C."/>
            <person name="Thiaucourt F."/>
            <person name="Blanchard A."/>
        </authorList>
    </citation>
    <scope>NUCLEOTIDE SEQUENCE [LARGE SCALE GENOMIC DNA]</scope>
    <source>
        <strain evidence="10 11">14811</strain>
    </source>
</reference>
<dbReference type="PRINTS" id="PR01042">
    <property type="entry name" value="TRNASYNTHASP"/>
</dbReference>
<dbReference type="AlphaFoldDB" id="A0A014MH97"/>
<keyword evidence="7 8" id="KW-0030">Aminoacyl-tRNA synthetase</keyword>
<dbReference type="GO" id="GO:0003676">
    <property type="term" value="F:nucleic acid binding"/>
    <property type="evidence" value="ECO:0007669"/>
    <property type="project" value="InterPro"/>
</dbReference>
<feature type="region of interest" description="Aspartate" evidence="8">
    <location>
        <begin position="188"/>
        <end position="191"/>
    </location>
</feature>
<feature type="binding site" evidence="8">
    <location>
        <position position="219"/>
    </location>
    <ligand>
        <name>ATP</name>
        <dbReference type="ChEBI" id="CHEBI:30616"/>
    </ligand>
</feature>
<dbReference type="Gene3D" id="3.30.1360.30">
    <property type="entry name" value="GAD-like domain"/>
    <property type="match status" value="1"/>
</dbReference>
<keyword evidence="4 8" id="KW-0547">Nucleotide-binding</keyword>
<comment type="caution">
    <text evidence="10">The sequence shown here is derived from an EMBL/GenBank/DDBJ whole genome shotgun (WGS) entry which is preliminary data.</text>
</comment>
<evidence type="ECO:0000256" key="4">
    <source>
        <dbReference type="ARBA" id="ARBA00022741"/>
    </source>
</evidence>
<dbReference type="HAMAP" id="MF_00044">
    <property type="entry name" value="Asp_tRNA_synth_type1"/>
    <property type="match status" value="1"/>
</dbReference>
<comment type="similarity">
    <text evidence="1 8">Belongs to the class-II aminoacyl-tRNA synthetase family. Type 1 subfamily.</text>
</comment>
<dbReference type="Gene3D" id="2.40.50.140">
    <property type="entry name" value="Nucleic acid-binding proteins"/>
    <property type="match status" value="1"/>
</dbReference>
<feature type="binding site" evidence="8">
    <location>
        <position position="429"/>
    </location>
    <ligand>
        <name>L-aspartate</name>
        <dbReference type="ChEBI" id="CHEBI:29991"/>
    </ligand>
</feature>
<feature type="binding site" evidence="8">
    <location>
        <begin position="515"/>
        <end position="518"/>
    </location>
    <ligand>
        <name>ATP</name>
        <dbReference type="ChEBI" id="CHEBI:30616"/>
    </ligand>
</feature>
<dbReference type="GO" id="GO:0006422">
    <property type="term" value="P:aspartyl-tRNA aminoacylation"/>
    <property type="evidence" value="ECO:0007669"/>
    <property type="project" value="UniProtKB-UniRule"/>
</dbReference>
<keyword evidence="5 8" id="KW-0067">ATP-binding</keyword>
<keyword evidence="3 8" id="KW-0436">Ligase</keyword>
<dbReference type="Pfam" id="PF00152">
    <property type="entry name" value="tRNA-synt_2"/>
    <property type="match status" value="1"/>
</dbReference>
<feature type="binding site" evidence="8">
    <location>
        <begin position="210"/>
        <end position="212"/>
    </location>
    <ligand>
        <name>ATP</name>
        <dbReference type="ChEBI" id="CHEBI:30616"/>
    </ligand>
</feature>
<comment type="function">
    <text evidence="8">Catalyzes the attachment of L-aspartate to tRNA(Asp) in a two-step reaction: L-aspartate is first activated by ATP to form Asp-AMP and then transferred to the acceptor end of tRNA(Asp).</text>
</comment>
<gene>
    <name evidence="8 10" type="primary">aspS</name>
    <name evidence="10" type="ORF">MOVI_5620</name>
</gene>
<feature type="binding site" evidence="8">
    <location>
        <position position="210"/>
    </location>
    <ligand>
        <name>L-aspartate</name>
        <dbReference type="ChEBI" id="CHEBI:29991"/>
    </ligand>
</feature>
<evidence type="ECO:0000259" key="9">
    <source>
        <dbReference type="PROSITE" id="PS50862"/>
    </source>
</evidence>
<proteinExistence type="inferred from homology"/>
<feature type="binding site" evidence="8">
    <location>
        <position position="470"/>
    </location>
    <ligand>
        <name>L-aspartate</name>
        <dbReference type="ChEBI" id="CHEBI:29991"/>
    </ligand>
</feature>
<feature type="binding site" evidence="8">
    <location>
        <position position="165"/>
    </location>
    <ligand>
        <name>L-aspartate</name>
        <dbReference type="ChEBI" id="CHEBI:29991"/>
    </ligand>
</feature>
<sequence>MYNSKNLSKEQIGNIVSIQGWVQNIRKIKSKTFVVIRDYHGIFQVIIDENTKKVDKYSKESVVRVEGVLSLRSNPNTKIHNGDLEINAINFETLSFSQPIPFEIHNEAHANEDLRLEYRFLDLRREVMQKNLTFRYKVFHYIRSFLFENNFIEIETPILSKSTPEGARSFLVPTRQKGKFFALPQSPQIYKQLLMVSGFEKYFQFARVFRDEDLRKDRQFEFCQLDLEFGFSNFEKISNQIENLIKYLWQKIYSNSNIEFPRLDYDFVIDKYGTDKPDLRFENKLFSLDFLDGQDPLFQGKTRGIFIENVLISKADYRIFSEKIRQHNANRLLYIHIESGKISYFSFKTDESALKSKLESWLLDNNYQNGTLFLISDNYQETSLALGALRNLLAQKYDLIINKNEFKFAWIINWPLFELDSNQQITSAHHPFTAPVVENIEFLDTDPIKVRAQSYDLVLNGFELGSGSIRINNSELQSKIFRILGLNQDQINLQFGSLLKAFNFGVPPHGGFAFGLDRLIMILLQTNSIRDVIAFPVNSKGLDLLLNSPSSINPESLSEYNIKISDTDKE</sequence>
<dbReference type="InterPro" id="IPR004115">
    <property type="entry name" value="GAD-like_sf"/>
</dbReference>
<keyword evidence="8" id="KW-0963">Cytoplasm</keyword>
<dbReference type="EMBL" id="JFAD01000029">
    <property type="protein sequence ID" value="EXU60940.1"/>
    <property type="molecule type" value="Genomic_DNA"/>
</dbReference>
<dbReference type="Pfam" id="PF01336">
    <property type="entry name" value="tRNA_anti-codon"/>
    <property type="match status" value="1"/>
</dbReference>
<dbReference type="GO" id="GO:0005737">
    <property type="term" value="C:cytoplasm"/>
    <property type="evidence" value="ECO:0007669"/>
    <property type="project" value="UniProtKB-SubCell"/>
</dbReference>
<dbReference type="PANTHER" id="PTHR22594">
    <property type="entry name" value="ASPARTYL/LYSYL-TRNA SYNTHETASE"/>
    <property type="match status" value="1"/>
</dbReference>
<accession>A0A014MH97</accession>
<evidence type="ECO:0000256" key="8">
    <source>
        <dbReference type="HAMAP-Rule" id="MF_00044"/>
    </source>
</evidence>
<comment type="subcellular location">
    <subcellularLocation>
        <location evidence="8">Cytoplasm</location>
    </subcellularLocation>
</comment>
<organism evidence="10 11">
    <name type="scientific">Mesomycoplasma ovipneumoniae 14811</name>
    <dbReference type="NCBI Taxonomy" id="1188239"/>
    <lineage>
        <taxon>Bacteria</taxon>
        <taxon>Bacillati</taxon>
        <taxon>Mycoplasmatota</taxon>
        <taxon>Mycoplasmoidales</taxon>
        <taxon>Metamycoplasmataceae</taxon>
        <taxon>Mesomycoplasma</taxon>
    </lineage>
</organism>
<evidence type="ECO:0000256" key="3">
    <source>
        <dbReference type="ARBA" id="ARBA00022598"/>
    </source>
</evidence>
<dbReference type="SUPFAM" id="SSF55261">
    <property type="entry name" value="GAD domain-like"/>
    <property type="match status" value="1"/>
</dbReference>
<dbReference type="InterPro" id="IPR004365">
    <property type="entry name" value="NA-bd_OB_tRNA"/>
</dbReference>